<organism evidence="1 2">
    <name type="scientific">Vitis vinifera</name>
    <name type="common">Grape</name>
    <dbReference type="NCBI Taxonomy" id="29760"/>
    <lineage>
        <taxon>Eukaryota</taxon>
        <taxon>Viridiplantae</taxon>
        <taxon>Streptophyta</taxon>
        <taxon>Embryophyta</taxon>
        <taxon>Tracheophyta</taxon>
        <taxon>Spermatophyta</taxon>
        <taxon>Magnoliopsida</taxon>
        <taxon>eudicotyledons</taxon>
        <taxon>Gunneridae</taxon>
        <taxon>Pentapetalae</taxon>
        <taxon>rosids</taxon>
        <taxon>Vitales</taxon>
        <taxon>Vitaceae</taxon>
        <taxon>Viteae</taxon>
        <taxon>Vitis</taxon>
    </lineage>
</organism>
<evidence type="ECO:0000313" key="2">
    <source>
        <dbReference type="Proteomes" id="UP000009183"/>
    </source>
</evidence>
<dbReference type="PaxDb" id="29760-VIT_09s0018g01110.t01"/>
<dbReference type="HOGENOM" id="CLU_3192430_0_0_1"/>
<dbReference type="EMBL" id="FN595513">
    <property type="protein sequence ID" value="CBI25223.3"/>
    <property type="molecule type" value="Genomic_DNA"/>
</dbReference>
<dbReference type="Proteomes" id="UP000009183">
    <property type="component" value="Chromosome 9"/>
</dbReference>
<sequence length="46" mass="5529">MTILHYTKSITINFLIFCINFDTFSFPEMNFYIFLQEKQKGEALCQ</sequence>
<name>D7T3Z1_VITVI</name>
<reference evidence="2" key="1">
    <citation type="journal article" date="2007" name="Nature">
        <title>The grapevine genome sequence suggests ancestral hexaploidization in major angiosperm phyla.</title>
        <authorList>
            <consortium name="The French-Italian Public Consortium for Grapevine Genome Characterization."/>
            <person name="Jaillon O."/>
            <person name="Aury J.-M."/>
            <person name="Noel B."/>
            <person name="Policriti A."/>
            <person name="Clepet C."/>
            <person name="Casagrande A."/>
            <person name="Choisne N."/>
            <person name="Aubourg S."/>
            <person name="Vitulo N."/>
            <person name="Jubin C."/>
            <person name="Vezzi A."/>
            <person name="Legeai F."/>
            <person name="Hugueney P."/>
            <person name="Dasilva C."/>
            <person name="Horner D."/>
            <person name="Mica E."/>
            <person name="Jublot D."/>
            <person name="Poulain J."/>
            <person name="Bruyere C."/>
            <person name="Billault A."/>
            <person name="Segurens B."/>
            <person name="Gouyvenoux M."/>
            <person name="Ugarte E."/>
            <person name="Cattonaro F."/>
            <person name="Anthouard V."/>
            <person name="Vico V."/>
            <person name="Del Fabbro C."/>
            <person name="Alaux M."/>
            <person name="Di Gaspero G."/>
            <person name="Dumas V."/>
            <person name="Felice N."/>
            <person name="Paillard S."/>
            <person name="Juman I."/>
            <person name="Moroldo M."/>
            <person name="Scalabrin S."/>
            <person name="Canaguier A."/>
            <person name="Le Clainche I."/>
            <person name="Malacrida G."/>
            <person name="Durand E."/>
            <person name="Pesole G."/>
            <person name="Laucou V."/>
            <person name="Chatelet P."/>
            <person name="Merdinoglu D."/>
            <person name="Delledonne M."/>
            <person name="Pezzotti M."/>
            <person name="Lecharny A."/>
            <person name="Scarpelli C."/>
            <person name="Artiguenave F."/>
            <person name="Pe M.E."/>
            <person name="Valle G."/>
            <person name="Morgante M."/>
            <person name="Caboche M."/>
            <person name="Adam-Blondon A.-F."/>
            <person name="Weissenbach J."/>
            <person name="Quetier F."/>
            <person name="Wincker P."/>
        </authorList>
    </citation>
    <scope>NUCLEOTIDE SEQUENCE [LARGE SCALE GENOMIC DNA]</scope>
    <source>
        <strain evidence="2">cv. Pinot noir / PN40024</strain>
    </source>
</reference>
<protein>
    <submittedName>
        <fullName evidence="1">Uncharacterized protein</fullName>
    </submittedName>
</protein>
<gene>
    <name evidence="1" type="ordered locus">VIT_09s0018g01110</name>
</gene>
<proteinExistence type="predicted"/>
<keyword evidence="2" id="KW-1185">Reference proteome</keyword>
<accession>D7T3Z1</accession>
<evidence type="ECO:0000313" key="1">
    <source>
        <dbReference type="EMBL" id="CBI25223.3"/>
    </source>
</evidence>
<dbReference type="AlphaFoldDB" id="D7T3Z1"/>
<dbReference type="InParanoid" id="D7T3Z1"/>